<name>A0A1G2C8Q1_9BACT</name>
<comment type="caution">
    <text evidence="5">The sequence shown here is derived from an EMBL/GenBank/DDBJ whole genome shotgun (WGS) entry which is preliminary data.</text>
</comment>
<comment type="catalytic activity">
    <reaction evidence="4">
        <text>dCTP + 2 H2O = dUMP + NH4(+) + diphosphate</text>
        <dbReference type="Rhea" id="RHEA:19205"/>
        <dbReference type="ChEBI" id="CHEBI:15377"/>
        <dbReference type="ChEBI" id="CHEBI:28938"/>
        <dbReference type="ChEBI" id="CHEBI:33019"/>
        <dbReference type="ChEBI" id="CHEBI:61481"/>
        <dbReference type="ChEBI" id="CHEBI:246422"/>
        <dbReference type="EC" id="3.5.4.30"/>
    </reaction>
</comment>
<keyword evidence="2 4" id="KW-0378">Hydrolase</keyword>
<comment type="similarity">
    <text evidence="4">Belongs to the dCTP deaminase family.</text>
</comment>
<dbReference type="PANTHER" id="PTHR42680">
    <property type="entry name" value="DCTP DEAMINASE"/>
    <property type="match status" value="1"/>
</dbReference>
<dbReference type="GO" id="GO:0006229">
    <property type="term" value="P:dUTP biosynthetic process"/>
    <property type="evidence" value="ECO:0007669"/>
    <property type="project" value="InterPro"/>
</dbReference>
<feature type="active site" description="Proton donor/acceptor" evidence="4">
    <location>
        <position position="129"/>
    </location>
</feature>
<accession>A0A1G2C8Q1</accession>
<comment type="subunit">
    <text evidence="4">Homotrimer.</text>
</comment>
<dbReference type="GO" id="GO:0008829">
    <property type="term" value="F:dCTP deaminase activity"/>
    <property type="evidence" value="ECO:0007669"/>
    <property type="project" value="InterPro"/>
</dbReference>
<dbReference type="GO" id="GO:0015949">
    <property type="term" value="P:nucleobase-containing small molecule interconversion"/>
    <property type="evidence" value="ECO:0007669"/>
    <property type="project" value="TreeGrafter"/>
</dbReference>
<dbReference type="EC" id="3.5.4.30" evidence="4"/>
<dbReference type="AlphaFoldDB" id="A0A1G2C8Q1"/>
<dbReference type="InterPro" id="IPR036157">
    <property type="entry name" value="dUTPase-like_sf"/>
</dbReference>
<comment type="caution">
    <text evidence="4">Lacks conserved residue(s) required for the propagation of feature annotation.</text>
</comment>
<dbReference type="CDD" id="cd07557">
    <property type="entry name" value="trimeric_dUTPase"/>
    <property type="match status" value="1"/>
</dbReference>
<evidence type="ECO:0000313" key="5">
    <source>
        <dbReference type="EMBL" id="OGY97753.1"/>
    </source>
</evidence>
<feature type="site" description="Important for bifunctional activity" evidence="4">
    <location>
        <begin position="116"/>
        <end position="117"/>
    </location>
</feature>
<keyword evidence="3 4" id="KW-0546">Nucleotide metabolism</keyword>
<dbReference type="UniPathway" id="UPA00610">
    <property type="reaction ID" value="UER00667"/>
</dbReference>
<feature type="binding site" evidence="4">
    <location>
        <begin position="101"/>
        <end position="106"/>
    </location>
    <ligand>
        <name>dCTP</name>
        <dbReference type="ChEBI" id="CHEBI:61481"/>
    </ligand>
</feature>
<dbReference type="SUPFAM" id="SSF51283">
    <property type="entry name" value="dUTPase-like"/>
    <property type="match status" value="1"/>
</dbReference>
<feature type="binding site" evidence="4">
    <location>
        <position position="119"/>
    </location>
    <ligand>
        <name>dCTP</name>
        <dbReference type="ChEBI" id="CHEBI:61481"/>
    </ligand>
</feature>
<feature type="binding site" evidence="4">
    <location>
        <position position="148"/>
    </location>
    <ligand>
        <name>dCTP</name>
        <dbReference type="ChEBI" id="CHEBI:61481"/>
    </ligand>
</feature>
<evidence type="ECO:0000256" key="3">
    <source>
        <dbReference type="ARBA" id="ARBA00023080"/>
    </source>
</evidence>
<dbReference type="InterPro" id="IPR033704">
    <property type="entry name" value="dUTPase_trimeric"/>
</dbReference>
<organism evidence="5 6">
    <name type="scientific">Candidatus Liptonbacteria bacterium RIFCSPHIGHO2_01_FULL_57_28</name>
    <dbReference type="NCBI Taxonomy" id="1798647"/>
    <lineage>
        <taxon>Bacteria</taxon>
        <taxon>Candidatus Liptoniibacteriota</taxon>
    </lineage>
</organism>
<feature type="binding site" evidence="4">
    <location>
        <position position="170"/>
    </location>
    <ligand>
        <name>dCTP</name>
        <dbReference type="ChEBI" id="CHEBI:61481"/>
    </ligand>
</feature>
<dbReference type="Pfam" id="PF22769">
    <property type="entry name" value="DCD"/>
    <property type="match status" value="1"/>
</dbReference>
<dbReference type="Gene3D" id="2.70.40.10">
    <property type="match status" value="1"/>
</dbReference>
<reference evidence="5 6" key="1">
    <citation type="journal article" date="2016" name="Nat. Commun.">
        <title>Thousands of microbial genomes shed light on interconnected biogeochemical processes in an aquifer system.</title>
        <authorList>
            <person name="Anantharaman K."/>
            <person name="Brown C.T."/>
            <person name="Hug L.A."/>
            <person name="Sharon I."/>
            <person name="Castelle C.J."/>
            <person name="Probst A.J."/>
            <person name="Thomas B.C."/>
            <person name="Singh A."/>
            <person name="Wilkins M.J."/>
            <person name="Karaoz U."/>
            <person name="Brodie E.L."/>
            <person name="Williams K.H."/>
            <person name="Hubbard S.S."/>
            <person name="Banfield J.F."/>
        </authorList>
    </citation>
    <scope>NUCLEOTIDE SEQUENCE [LARGE SCALE GENOMIC DNA]</scope>
</reference>
<dbReference type="FunFam" id="2.70.40.10:FF:000005">
    <property type="entry name" value="dCTP deaminase, dUMP-forming"/>
    <property type="match status" value="1"/>
</dbReference>
<keyword evidence="1 4" id="KW-0547">Nucleotide-binding</keyword>
<evidence type="ECO:0000256" key="2">
    <source>
        <dbReference type="ARBA" id="ARBA00022801"/>
    </source>
</evidence>
<feature type="binding site" evidence="4">
    <location>
        <begin position="127"/>
        <end position="129"/>
    </location>
    <ligand>
        <name>dCTP</name>
        <dbReference type="ChEBI" id="CHEBI:61481"/>
    </ligand>
</feature>
<dbReference type="InterPro" id="IPR011962">
    <property type="entry name" value="dCTP_deaminase"/>
</dbReference>
<evidence type="ECO:0000313" key="6">
    <source>
        <dbReference type="Proteomes" id="UP000179059"/>
    </source>
</evidence>
<dbReference type="NCBIfam" id="TIGR02274">
    <property type="entry name" value="dCTP_deam"/>
    <property type="match status" value="1"/>
</dbReference>
<evidence type="ECO:0000256" key="4">
    <source>
        <dbReference type="HAMAP-Rule" id="MF_00146"/>
    </source>
</evidence>
<dbReference type="GO" id="GO:0033973">
    <property type="term" value="F:dCTP deaminase (dUMP-forming) activity"/>
    <property type="evidence" value="ECO:0007669"/>
    <property type="project" value="UniProtKB-UniRule"/>
</dbReference>
<feature type="binding site" evidence="4">
    <location>
        <position position="162"/>
    </location>
    <ligand>
        <name>dCTP</name>
        <dbReference type="ChEBI" id="CHEBI:61481"/>
    </ligand>
</feature>
<proteinExistence type="inferred from homology"/>
<sequence>MILSDRDIKKYLKNGRISIDPLFPDSIQPASVDLHLGADFLVFKNTSHISIDLKKPVDDMMEATKITAKKPFVLHPGEFALGLTYETIGVGNDMVGRLEGKSSLGRVGLIIHATAGYLDPGNKLKMTLELHNIANLPIVLYYKMPIAQMSFTPLSSAADNPYGTKKIGSKYFGAQKPQASQYYKNFIKNKWERFDK</sequence>
<dbReference type="PANTHER" id="PTHR42680:SF3">
    <property type="entry name" value="DCTP DEAMINASE"/>
    <property type="match status" value="1"/>
</dbReference>
<dbReference type="Proteomes" id="UP000179059">
    <property type="component" value="Unassembled WGS sequence"/>
</dbReference>
<dbReference type="EMBL" id="MHKX01000024">
    <property type="protein sequence ID" value="OGY97753.1"/>
    <property type="molecule type" value="Genomic_DNA"/>
</dbReference>
<evidence type="ECO:0000256" key="1">
    <source>
        <dbReference type="ARBA" id="ARBA00022741"/>
    </source>
</evidence>
<dbReference type="GO" id="GO:0000166">
    <property type="term" value="F:nucleotide binding"/>
    <property type="evidence" value="ECO:0007669"/>
    <property type="project" value="UniProtKB-KW"/>
</dbReference>
<gene>
    <name evidence="4" type="primary">dcd</name>
    <name evidence="5" type="ORF">A2855_01750</name>
</gene>
<dbReference type="GO" id="GO:0006226">
    <property type="term" value="P:dUMP biosynthetic process"/>
    <property type="evidence" value="ECO:0007669"/>
    <property type="project" value="UniProtKB-UniRule"/>
</dbReference>
<comment type="pathway">
    <text evidence="4">Pyrimidine metabolism; dUMP biosynthesis; dUMP from dCTP: step 1/1.</text>
</comment>
<dbReference type="STRING" id="1798647.A2855_01750"/>
<protein>
    <recommendedName>
        <fullName evidence="4">dCTP deaminase, dUMP-forming</fullName>
        <ecNumber evidence="4">3.5.4.30</ecNumber>
    </recommendedName>
    <alternativeName>
        <fullName evidence="4">Bifunctional dCTP deaminase:dUTPase</fullName>
    </alternativeName>
    <alternativeName>
        <fullName evidence="4">DCD-DUT</fullName>
    </alternativeName>
</protein>
<comment type="function">
    <text evidence="4">Bifunctional enzyme that catalyzes both the deamination of dCTP to dUTP and the hydrolysis of dUTP to dUMP without releasing the toxic dUTP intermediate.</text>
</comment>
<dbReference type="HAMAP" id="MF_00146">
    <property type="entry name" value="dCTP_deaminase"/>
    <property type="match status" value="1"/>
</dbReference>